<reference evidence="1" key="2">
    <citation type="submission" date="2023-06" db="EMBL/GenBank/DDBJ databases">
        <authorList>
            <consortium name="Lawrence Berkeley National Laboratory"/>
            <person name="Mondo S.J."/>
            <person name="Hensen N."/>
            <person name="Bonometti L."/>
            <person name="Westerberg I."/>
            <person name="Brannstrom I.O."/>
            <person name="Guillou S."/>
            <person name="Cros-Aarteil S."/>
            <person name="Calhoun S."/>
            <person name="Haridas S."/>
            <person name="Kuo A."/>
            <person name="Pangilinan J."/>
            <person name="Riley R."/>
            <person name="Labutti K."/>
            <person name="Andreopoulos B."/>
            <person name="Lipzen A."/>
            <person name="Chen C."/>
            <person name="Yanf M."/>
            <person name="Daum C."/>
            <person name="Ng V."/>
            <person name="Clum A."/>
            <person name="Steindorff A."/>
            <person name="Ohm R."/>
            <person name="Martin F."/>
            <person name="Silar P."/>
            <person name="Natvig D."/>
            <person name="Lalanne C."/>
            <person name="Gautier V."/>
            <person name="Ament-Velasquez S.L."/>
            <person name="Kruys A."/>
            <person name="Hutchinson M.I."/>
            <person name="Powell A.J."/>
            <person name="Barry K."/>
            <person name="Miller A.N."/>
            <person name="Grigoriev I.V."/>
            <person name="Debuchy R."/>
            <person name="Gladieux P."/>
            <person name="Thoren M.H."/>
            <person name="Johannesson H."/>
        </authorList>
    </citation>
    <scope>NUCLEOTIDE SEQUENCE</scope>
    <source>
        <strain evidence="1">PSN324</strain>
    </source>
</reference>
<dbReference type="EMBL" id="MU865215">
    <property type="protein sequence ID" value="KAK4456460.1"/>
    <property type="molecule type" value="Genomic_DNA"/>
</dbReference>
<protein>
    <submittedName>
        <fullName evidence="1">Uncharacterized protein</fullName>
    </submittedName>
</protein>
<organism evidence="1 2">
    <name type="scientific">Cladorrhinum samala</name>
    <dbReference type="NCBI Taxonomy" id="585594"/>
    <lineage>
        <taxon>Eukaryota</taxon>
        <taxon>Fungi</taxon>
        <taxon>Dikarya</taxon>
        <taxon>Ascomycota</taxon>
        <taxon>Pezizomycotina</taxon>
        <taxon>Sordariomycetes</taxon>
        <taxon>Sordariomycetidae</taxon>
        <taxon>Sordariales</taxon>
        <taxon>Podosporaceae</taxon>
        <taxon>Cladorrhinum</taxon>
    </lineage>
</organism>
<name>A0AAV9H7F7_9PEZI</name>
<accession>A0AAV9H7F7</accession>
<evidence type="ECO:0000313" key="1">
    <source>
        <dbReference type="EMBL" id="KAK4456460.1"/>
    </source>
</evidence>
<dbReference type="Proteomes" id="UP001321749">
    <property type="component" value="Unassembled WGS sequence"/>
</dbReference>
<proteinExistence type="predicted"/>
<reference evidence="1" key="1">
    <citation type="journal article" date="2023" name="Mol. Phylogenet. Evol.">
        <title>Genome-scale phylogeny and comparative genomics of the fungal order Sordariales.</title>
        <authorList>
            <person name="Hensen N."/>
            <person name="Bonometti L."/>
            <person name="Westerberg I."/>
            <person name="Brannstrom I.O."/>
            <person name="Guillou S."/>
            <person name="Cros-Aarteil S."/>
            <person name="Calhoun S."/>
            <person name="Haridas S."/>
            <person name="Kuo A."/>
            <person name="Mondo S."/>
            <person name="Pangilinan J."/>
            <person name="Riley R."/>
            <person name="LaButti K."/>
            <person name="Andreopoulos B."/>
            <person name="Lipzen A."/>
            <person name="Chen C."/>
            <person name="Yan M."/>
            <person name="Daum C."/>
            <person name="Ng V."/>
            <person name="Clum A."/>
            <person name="Steindorff A."/>
            <person name="Ohm R.A."/>
            <person name="Martin F."/>
            <person name="Silar P."/>
            <person name="Natvig D.O."/>
            <person name="Lalanne C."/>
            <person name="Gautier V."/>
            <person name="Ament-Velasquez S.L."/>
            <person name="Kruys A."/>
            <person name="Hutchinson M.I."/>
            <person name="Powell A.J."/>
            <person name="Barry K."/>
            <person name="Miller A.N."/>
            <person name="Grigoriev I.V."/>
            <person name="Debuchy R."/>
            <person name="Gladieux P."/>
            <person name="Hiltunen Thoren M."/>
            <person name="Johannesson H."/>
        </authorList>
    </citation>
    <scope>NUCLEOTIDE SEQUENCE</scope>
    <source>
        <strain evidence="1">PSN324</strain>
    </source>
</reference>
<dbReference type="AlphaFoldDB" id="A0AAV9H7F7"/>
<comment type="caution">
    <text evidence="1">The sequence shown here is derived from an EMBL/GenBank/DDBJ whole genome shotgun (WGS) entry which is preliminary data.</text>
</comment>
<gene>
    <name evidence="1" type="ORF">QBC42DRAFT_281264</name>
</gene>
<sequence length="101" mass="11130">MDLYKLVFCHCELGLGDIIVEPSIKPIEIIDWALAGHVPKAWGEPSCDLLGIATGIGKDVTRVMVFWQKLVEEKASKLGSGVMRMPQAHCTLPKLAKKCRV</sequence>
<keyword evidence="2" id="KW-1185">Reference proteome</keyword>
<evidence type="ECO:0000313" key="2">
    <source>
        <dbReference type="Proteomes" id="UP001321749"/>
    </source>
</evidence>